<keyword evidence="1" id="KW-0175">Coiled coil</keyword>
<dbReference type="OrthoDB" id="7773005at2"/>
<dbReference type="InterPro" id="IPR010586">
    <property type="entry name" value="T3SS_stator_protein"/>
</dbReference>
<name>A0A562NSV9_9RHOB</name>
<evidence type="ECO:0000256" key="1">
    <source>
        <dbReference type="SAM" id="Coils"/>
    </source>
</evidence>
<evidence type="ECO:0000256" key="2">
    <source>
        <dbReference type="SAM" id="MobiDB-lite"/>
    </source>
</evidence>
<evidence type="ECO:0000313" key="4">
    <source>
        <dbReference type="Proteomes" id="UP000316225"/>
    </source>
</evidence>
<reference evidence="3 4" key="1">
    <citation type="journal article" date="2015" name="Stand. Genomic Sci.">
        <title>Genomic Encyclopedia of Bacterial and Archaeal Type Strains, Phase III: the genomes of soil and plant-associated and newly described type strains.</title>
        <authorList>
            <person name="Whitman W.B."/>
            <person name="Woyke T."/>
            <person name="Klenk H.P."/>
            <person name="Zhou Y."/>
            <person name="Lilburn T.G."/>
            <person name="Beck B.J."/>
            <person name="De Vos P."/>
            <person name="Vandamme P."/>
            <person name="Eisen J.A."/>
            <person name="Garrity G."/>
            <person name="Hugenholtz P."/>
            <person name="Kyrpides N.C."/>
        </authorList>
    </citation>
    <scope>NUCLEOTIDE SEQUENCE [LARGE SCALE GENOMIC DNA]</scope>
    <source>
        <strain evidence="3 4">CGMCC 1.5364</strain>
    </source>
</reference>
<feature type="coiled-coil region" evidence="1">
    <location>
        <begin position="27"/>
        <end position="74"/>
    </location>
</feature>
<dbReference type="Proteomes" id="UP000316225">
    <property type="component" value="Unassembled WGS sequence"/>
</dbReference>
<dbReference type="Pfam" id="PF06635">
    <property type="entry name" value="T3SS_SCTL"/>
    <property type="match status" value="1"/>
</dbReference>
<sequence>MTSDRSSGGRILRRDEVGRLREADSILRDAEATRQRSQDAAVQMEKTAINEARRRALQESARTASRLIARAEEAAEARLRNMEPELARLIAQTVRTILGNFEPEEATYLAALHALTQMRDHRKGRIFASDEMVGPVRRAVDALGPDGPEILSVISDPALDPGRAVLTSDRGSVEIGLGALTDRALRAWEEQEEPAPMPSTLDGDGLEPDDSKDSE</sequence>
<keyword evidence="4" id="KW-1185">Reference proteome</keyword>
<accession>A0A562NSV9</accession>
<feature type="region of interest" description="Disordered" evidence="2">
    <location>
        <begin position="189"/>
        <end position="215"/>
    </location>
</feature>
<dbReference type="RefSeq" id="WP_145397386.1">
    <property type="nucleotide sequence ID" value="NZ_VLKU01000004.1"/>
</dbReference>
<protein>
    <submittedName>
        <fullName evidence="3">Type III secretion protein L</fullName>
    </submittedName>
</protein>
<proteinExistence type="predicted"/>
<gene>
    <name evidence="3" type="ORF">IQ24_01649</name>
</gene>
<dbReference type="AlphaFoldDB" id="A0A562NSV9"/>
<comment type="caution">
    <text evidence="3">The sequence shown here is derived from an EMBL/GenBank/DDBJ whole genome shotgun (WGS) entry which is preliminary data.</text>
</comment>
<evidence type="ECO:0000313" key="3">
    <source>
        <dbReference type="EMBL" id="TWI35140.1"/>
    </source>
</evidence>
<organism evidence="3 4">
    <name type="scientific">Paracoccus sulfuroxidans</name>
    <dbReference type="NCBI Taxonomy" id="384678"/>
    <lineage>
        <taxon>Bacteria</taxon>
        <taxon>Pseudomonadati</taxon>
        <taxon>Pseudomonadota</taxon>
        <taxon>Alphaproteobacteria</taxon>
        <taxon>Rhodobacterales</taxon>
        <taxon>Paracoccaceae</taxon>
        <taxon>Paracoccus</taxon>
    </lineage>
</organism>
<dbReference type="EMBL" id="VLKU01000004">
    <property type="protein sequence ID" value="TWI35140.1"/>
    <property type="molecule type" value="Genomic_DNA"/>
</dbReference>